<sequence length="60" mass="6461">MYISDARGPASRALRPYNRGARGRPGAGPPRPPAPAAPGSAEPLDRRHYGCERYEAQEEG</sequence>
<evidence type="ECO:0000256" key="1">
    <source>
        <dbReference type="SAM" id="MobiDB-lite"/>
    </source>
</evidence>
<evidence type="ECO:0000313" key="3">
    <source>
        <dbReference type="Proteomes" id="UP001341135"/>
    </source>
</evidence>
<feature type="region of interest" description="Disordered" evidence="1">
    <location>
        <begin position="1"/>
        <end position="60"/>
    </location>
</feature>
<feature type="compositionally biased region" description="Basic and acidic residues" evidence="1">
    <location>
        <begin position="43"/>
        <end position="60"/>
    </location>
</feature>
<protein>
    <submittedName>
        <fullName evidence="2">Uncharacterized protein</fullName>
    </submittedName>
</protein>
<accession>A0ABN6ZRR3</accession>
<evidence type="ECO:0000313" key="2">
    <source>
        <dbReference type="EMBL" id="BES81130.1"/>
    </source>
</evidence>
<keyword evidence="3" id="KW-1185">Reference proteome</keyword>
<reference evidence="2 3" key="1">
    <citation type="submission" date="2023-09" db="EMBL/GenBank/DDBJ databases">
        <title>Pyrofollis japonicus gen. nov. sp. nov., a novel member of the family Pyrodictiaceae isolated from the Iheya North hydrothermal field.</title>
        <authorList>
            <person name="Miyazaki U."/>
            <person name="Sanari M."/>
            <person name="Tame A."/>
            <person name="Kitajima M."/>
            <person name="Okamoto A."/>
            <person name="Sawayama S."/>
            <person name="Miyazaki J."/>
            <person name="Takai K."/>
            <person name="Nakagawa S."/>
        </authorList>
    </citation>
    <scope>NUCLEOTIDE SEQUENCE [LARGE SCALE GENOMIC DNA]</scope>
    <source>
        <strain evidence="2 3">AV2</strain>
    </source>
</reference>
<name>A0ABN6ZRR3_9CREN</name>
<feature type="compositionally biased region" description="Pro residues" evidence="1">
    <location>
        <begin position="27"/>
        <end position="36"/>
    </location>
</feature>
<dbReference type="EMBL" id="AP028907">
    <property type="protein sequence ID" value="BES81130.1"/>
    <property type="molecule type" value="Genomic_DNA"/>
</dbReference>
<dbReference type="Proteomes" id="UP001341135">
    <property type="component" value="Chromosome"/>
</dbReference>
<gene>
    <name evidence="2" type="ORF">PABY_06970</name>
</gene>
<proteinExistence type="predicted"/>
<organism evidence="2 3">
    <name type="scientific">Pyrodictium abyssi</name>
    <dbReference type="NCBI Taxonomy" id="54256"/>
    <lineage>
        <taxon>Archaea</taxon>
        <taxon>Thermoproteota</taxon>
        <taxon>Thermoprotei</taxon>
        <taxon>Desulfurococcales</taxon>
        <taxon>Pyrodictiaceae</taxon>
        <taxon>Pyrodictium</taxon>
    </lineage>
</organism>